<dbReference type="PANTHER" id="PTHR42870">
    <property type="entry name" value="ACETYL-COA C-ACETYLTRANSFERASE"/>
    <property type="match status" value="1"/>
</dbReference>
<sequence length="387" mass="40483">MRDVFVAGIGETPMGRYPERGLHAMIEEAGSQAIREAGIDPARIGAAYIGNFAGQSLTGQAHLGPLMAETLGITDVPALRVEGACASGGLALFQAVQAIRHGIHDVVLVGGVEKMTHQTTAVVTEALTSAMDVEFEAQSGLTFPGIFAMVANRYFHEHRNVRREMAQVAVQSHDNAALNPHAQLRKRIDVDKVLSAPAIADPFGLYDCSLVTDGAAFMVLTADSLLDAPSAPRRIRITGSGHGGDSLTLHGRQSQTSFKATRQAAAAAYGQAGRSAADIDLAEVHDCFTITQIINTEDLGFFEAGRGGDAVAEGRTTREGDKPVNTSGGLKAKGHPVGATGISQAIEIVTQLRGQAGERQIAQADIGLTHNLGGTAGTCVVNIFEGE</sequence>
<dbReference type="Pfam" id="PF22691">
    <property type="entry name" value="Thiolase_C_1"/>
    <property type="match status" value="1"/>
</dbReference>
<protein>
    <submittedName>
        <fullName evidence="4">Thiolase domain-containing protein</fullName>
    </submittedName>
</protein>
<feature type="region of interest" description="Disordered" evidence="1">
    <location>
        <begin position="312"/>
        <end position="336"/>
    </location>
</feature>
<evidence type="ECO:0000313" key="4">
    <source>
        <dbReference type="EMBL" id="RSZ63935.1"/>
    </source>
</evidence>
<evidence type="ECO:0000259" key="3">
    <source>
        <dbReference type="Pfam" id="PF22691"/>
    </source>
</evidence>
<dbReference type="Proteomes" id="UP000274907">
    <property type="component" value="Unassembled WGS sequence"/>
</dbReference>
<keyword evidence="5" id="KW-1185">Reference proteome</keyword>
<dbReference type="PIRSF" id="PIRSF000429">
    <property type="entry name" value="Ac-CoA_Ac_transf"/>
    <property type="match status" value="1"/>
</dbReference>
<feature type="domain" description="Thiolase C-terminal" evidence="3">
    <location>
        <begin position="245"/>
        <end position="385"/>
    </location>
</feature>
<dbReference type="InterPro" id="IPR016039">
    <property type="entry name" value="Thiolase-like"/>
</dbReference>
<dbReference type="AlphaFoldDB" id="A0A430HZD1"/>
<dbReference type="CDD" id="cd00829">
    <property type="entry name" value="SCP-x_thiolase"/>
    <property type="match status" value="1"/>
</dbReference>
<dbReference type="SUPFAM" id="SSF53901">
    <property type="entry name" value="Thiolase-like"/>
    <property type="match status" value="1"/>
</dbReference>
<dbReference type="InterPro" id="IPR020616">
    <property type="entry name" value="Thiolase_N"/>
</dbReference>
<dbReference type="InterPro" id="IPR002155">
    <property type="entry name" value="Thiolase"/>
</dbReference>
<evidence type="ECO:0000313" key="5">
    <source>
        <dbReference type="Proteomes" id="UP000274907"/>
    </source>
</evidence>
<evidence type="ECO:0000256" key="1">
    <source>
        <dbReference type="SAM" id="MobiDB-lite"/>
    </source>
</evidence>
<name>A0A430HZD1_9CORY</name>
<evidence type="ECO:0000259" key="2">
    <source>
        <dbReference type="Pfam" id="PF00108"/>
    </source>
</evidence>
<dbReference type="EMBL" id="RXHJ01000006">
    <property type="protein sequence ID" value="RSZ63935.1"/>
    <property type="molecule type" value="Genomic_DNA"/>
</dbReference>
<gene>
    <name evidence="4" type="ORF">EAH68_06815</name>
</gene>
<reference evidence="4 5" key="1">
    <citation type="submission" date="2018-12" db="EMBL/GenBank/DDBJ databases">
        <title>YIM 101343 draft genome.</title>
        <authorList>
            <person name="Chen X."/>
        </authorList>
    </citation>
    <scope>NUCLEOTIDE SEQUENCE [LARGE SCALE GENOMIC DNA]</scope>
    <source>
        <strain evidence="4 5">YIM 101343</strain>
    </source>
</reference>
<dbReference type="RefSeq" id="WP_126120568.1">
    <property type="nucleotide sequence ID" value="NZ_RXHJ01000006.1"/>
</dbReference>
<dbReference type="Pfam" id="PF00108">
    <property type="entry name" value="Thiolase_N"/>
    <property type="match status" value="1"/>
</dbReference>
<dbReference type="NCBIfam" id="NF004720">
    <property type="entry name" value="PRK06064.1"/>
    <property type="match status" value="1"/>
</dbReference>
<comment type="caution">
    <text evidence="4">The sequence shown here is derived from an EMBL/GenBank/DDBJ whole genome shotgun (WGS) entry which is preliminary data.</text>
</comment>
<dbReference type="Gene3D" id="3.40.47.10">
    <property type="match status" value="1"/>
</dbReference>
<dbReference type="OrthoDB" id="9785768at2"/>
<dbReference type="PANTHER" id="PTHR42870:SF6">
    <property type="entry name" value="ACETYL-COA C-ACYLTRANSFERASE"/>
    <property type="match status" value="1"/>
</dbReference>
<proteinExistence type="predicted"/>
<feature type="domain" description="Thiolase N-terminal" evidence="2">
    <location>
        <begin position="5"/>
        <end position="222"/>
    </location>
</feature>
<organism evidence="4 5">
    <name type="scientific">Corynebacterium hylobatis</name>
    <dbReference type="NCBI Taxonomy" id="1859290"/>
    <lineage>
        <taxon>Bacteria</taxon>
        <taxon>Bacillati</taxon>
        <taxon>Actinomycetota</taxon>
        <taxon>Actinomycetes</taxon>
        <taxon>Mycobacteriales</taxon>
        <taxon>Corynebacteriaceae</taxon>
        <taxon>Corynebacterium</taxon>
    </lineage>
</organism>
<dbReference type="InterPro" id="IPR055140">
    <property type="entry name" value="Thiolase_C_2"/>
</dbReference>
<dbReference type="GO" id="GO:0016747">
    <property type="term" value="F:acyltransferase activity, transferring groups other than amino-acyl groups"/>
    <property type="evidence" value="ECO:0007669"/>
    <property type="project" value="InterPro"/>
</dbReference>
<accession>A0A430HZD1</accession>